<dbReference type="SUPFAM" id="SSF81321">
    <property type="entry name" value="Family A G protein-coupled receptor-like"/>
    <property type="match status" value="1"/>
</dbReference>
<dbReference type="PANTHER" id="PTHR23112:SF37">
    <property type="entry name" value="G PROTEIN-COUPLED RECEPTOR GPR1"/>
    <property type="match status" value="1"/>
</dbReference>
<evidence type="ECO:0000256" key="5">
    <source>
        <dbReference type="SAM" id="Phobius"/>
    </source>
</evidence>
<sequence length="319" mass="34717">MSSSLVATAVPHFAAFDSGHKSAATVVFVFALLSTLVLSIVLLGVVWVVSFAAFKRTASEHLGREVFFFRSQLGQYAFSLLLSKWISSLGGLITVKWVYENGITTGPSCAAQGALNELGEFGSSFFVVAMGIHTFNTLVLRNRQPQWVGPVVTTLGWASALAVGAGPLTISSRASGPLYNIGSLTCGFSKSSPIPHMLLFFVPVFLASLLSAIVYSLIFLILRGTLTINGGLRFQLDPERRLRLRNETFEEYQRFVYSVARTMLWLPFTFVLTLFPSSIVQSMDMSGIAVSAGTMAFSYVLVYLDGTEIVTSFVNQVNI</sequence>
<dbReference type="CDD" id="cd00637">
    <property type="entry name" value="7tm_classA_rhodopsin-like"/>
    <property type="match status" value="1"/>
</dbReference>
<protein>
    <recommendedName>
        <fullName evidence="8">G-protein coupled receptors family 1 profile domain-containing protein</fullName>
    </recommendedName>
</protein>
<gene>
    <name evidence="6" type="ORF">EDB92DRAFT_1607564</name>
</gene>
<feature type="transmembrane region" description="Helical" evidence="5">
    <location>
        <begin position="255"/>
        <end position="279"/>
    </location>
</feature>
<evidence type="ECO:0000256" key="1">
    <source>
        <dbReference type="ARBA" id="ARBA00004141"/>
    </source>
</evidence>
<evidence type="ECO:0000313" key="6">
    <source>
        <dbReference type="EMBL" id="KAH8983204.1"/>
    </source>
</evidence>
<keyword evidence="2 5" id="KW-0812">Transmembrane</keyword>
<keyword evidence="3 5" id="KW-1133">Transmembrane helix</keyword>
<feature type="transmembrane region" description="Helical" evidence="5">
    <location>
        <begin position="147"/>
        <end position="170"/>
    </location>
</feature>
<accession>A0AAD4Q9H6</accession>
<comment type="caution">
    <text evidence="6">The sequence shown here is derived from an EMBL/GenBank/DDBJ whole genome shotgun (WGS) entry which is preliminary data.</text>
</comment>
<keyword evidence="7" id="KW-1185">Reference proteome</keyword>
<feature type="transmembrane region" description="Helical" evidence="5">
    <location>
        <begin position="75"/>
        <end position="99"/>
    </location>
</feature>
<dbReference type="Proteomes" id="UP001201163">
    <property type="component" value="Unassembled WGS sequence"/>
</dbReference>
<reference evidence="6" key="1">
    <citation type="submission" date="2022-01" db="EMBL/GenBank/DDBJ databases">
        <title>Comparative genomics reveals a dynamic genome evolution in the ectomycorrhizal milk-cap (Lactarius) mushrooms.</title>
        <authorList>
            <consortium name="DOE Joint Genome Institute"/>
            <person name="Lebreton A."/>
            <person name="Tang N."/>
            <person name="Kuo A."/>
            <person name="LaButti K."/>
            <person name="Drula E."/>
            <person name="Barry K."/>
            <person name="Clum A."/>
            <person name="Lipzen A."/>
            <person name="Mousain D."/>
            <person name="Ng V."/>
            <person name="Wang R."/>
            <person name="Wang X."/>
            <person name="Dai Y."/>
            <person name="Henrissat B."/>
            <person name="Grigoriev I.V."/>
            <person name="Guerin-Laguette A."/>
            <person name="Yu F."/>
            <person name="Martin F.M."/>
        </authorList>
    </citation>
    <scope>NUCLEOTIDE SEQUENCE</scope>
    <source>
        <strain evidence="6">QP</strain>
    </source>
</reference>
<evidence type="ECO:0000256" key="2">
    <source>
        <dbReference type="ARBA" id="ARBA00022692"/>
    </source>
</evidence>
<proteinExistence type="predicted"/>
<feature type="transmembrane region" description="Helical" evidence="5">
    <location>
        <begin position="121"/>
        <end position="140"/>
    </location>
</feature>
<evidence type="ECO:0000256" key="3">
    <source>
        <dbReference type="ARBA" id="ARBA00022989"/>
    </source>
</evidence>
<evidence type="ECO:0000256" key="4">
    <source>
        <dbReference type="ARBA" id="ARBA00023136"/>
    </source>
</evidence>
<evidence type="ECO:0000313" key="7">
    <source>
        <dbReference type="Proteomes" id="UP001201163"/>
    </source>
</evidence>
<feature type="transmembrane region" description="Helical" evidence="5">
    <location>
        <begin position="285"/>
        <end position="304"/>
    </location>
</feature>
<feature type="transmembrane region" description="Helical" evidence="5">
    <location>
        <begin position="198"/>
        <end position="222"/>
    </location>
</feature>
<dbReference type="GO" id="GO:0005886">
    <property type="term" value="C:plasma membrane"/>
    <property type="evidence" value="ECO:0007669"/>
    <property type="project" value="TreeGrafter"/>
</dbReference>
<dbReference type="Gene3D" id="1.20.1070.10">
    <property type="entry name" value="Rhodopsin 7-helix transmembrane proteins"/>
    <property type="match status" value="1"/>
</dbReference>
<organism evidence="6 7">
    <name type="scientific">Lactarius akahatsu</name>
    <dbReference type="NCBI Taxonomy" id="416441"/>
    <lineage>
        <taxon>Eukaryota</taxon>
        <taxon>Fungi</taxon>
        <taxon>Dikarya</taxon>
        <taxon>Basidiomycota</taxon>
        <taxon>Agaricomycotina</taxon>
        <taxon>Agaricomycetes</taxon>
        <taxon>Russulales</taxon>
        <taxon>Russulaceae</taxon>
        <taxon>Lactarius</taxon>
    </lineage>
</organism>
<keyword evidence="4 5" id="KW-0472">Membrane</keyword>
<dbReference type="GO" id="GO:0007189">
    <property type="term" value="P:adenylate cyclase-activating G protein-coupled receptor signaling pathway"/>
    <property type="evidence" value="ECO:0007669"/>
    <property type="project" value="TreeGrafter"/>
</dbReference>
<dbReference type="EMBL" id="JAKELL010000091">
    <property type="protein sequence ID" value="KAH8983204.1"/>
    <property type="molecule type" value="Genomic_DNA"/>
</dbReference>
<name>A0AAD4Q9H6_9AGAM</name>
<dbReference type="GO" id="GO:0004930">
    <property type="term" value="F:G protein-coupled receptor activity"/>
    <property type="evidence" value="ECO:0007669"/>
    <property type="project" value="TreeGrafter"/>
</dbReference>
<feature type="transmembrane region" description="Helical" evidence="5">
    <location>
        <begin position="25"/>
        <end position="54"/>
    </location>
</feature>
<comment type="subcellular location">
    <subcellularLocation>
        <location evidence="1">Membrane</location>
        <topology evidence="1">Multi-pass membrane protein</topology>
    </subcellularLocation>
</comment>
<dbReference type="PANTHER" id="PTHR23112">
    <property type="entry name" value="G PROTEIN-COUPLED RECEPTOR 157-RELATED"/>
    <property type="match status" value="1"/>
</dbReference>
<dbReference type="AlphaFoldDB" id="A0AAD4Q9H6"/>
<evidence type="ECO:0008006" key="8">
    <source>
        <dbReference type="Google" id="ProtNLM"/>
    </source>
</evidence>